<feature type="compositionally biased region" description="Acidic residues" evidence="1">
    <location>
        <begin position="196"/>
        <end position="205"/>
    </location>
</feature>
<sequence length="343" mass="38822">MTEKAFISKFRCNTKQMENQPKRTVIIPKGLLNPEGETAINIPKNLTPDVPFFMVPAKKGITARVLPSFGDELSTTYYKKASKGTWTNTEAGRKRRIMVLKNALDPDRDNVIYIPKNTNPNALLLVGPPKLPGGPLVAQVLPDFRDRLSSGVIPRDLTAIPQKCHFDYKKKTQKETEPGEKLAKSVASGNAVLEDGQGEEGEEMPQEERHPASIEYYEDDIYAHNYDSTQSDCPVIQAAMHRVYDQSGHPQSQQQEYQYYTQGPGYQHYEQGFNSTTSCRLRQAQKQKQYYEETGEEQDGSEEDDEEDEDEDAGGYYECCAEQDYDNRICSGVPAPGEPRFYY</sequence>
<dbReference type="AlphaFoldDB" id="A0A9P0KHC9"/>
<dbReference type="Proteomes" id="UP001152888">
    <property type="component" value="Unassembled WGS sequence"/>
</dbReference>
<feature type="compositionally biased region" description="Basic and acidic residues" evidence="1">
    <location>
        <begin position="170"/>
        <end position="183"/>
    </location>
</feature>
<dbReference type="EMBL" id="CAKOFQ010006840">
    <property type="protein sequence ID" value="CAH1975775.1"/>
    <property type="molecule type" value="Genomic_DNA"/>
</dbReference>
<feature type="region of interest" description="Disordered" evidence="1">
    <location>
        <begin position="284"/>
        <end position="318"/>
    </location>
</feature>
<name>A0A9P0KHC9_ACAOB</name>
<feature type="region of interest" description="Disordered" evidence="1">
    <location>
        <begin position="170"/>
        <end position="210"/>
    </location>
</feature>
<gene>
    <name evidence="2" type="ORF">ACAOBT_LOCUS11779</name>
</gene>
<organism evidence="2 3">
    <name type="scientific">Acanthoscelides obtectus</name>
    <name type="common">Bean weevil</name>
    <name type="synonym">Bruchus obtectus</name>
    <dbReference type="NCBI Taxonomy" id="200917"/>
    <lineage>
        <taxon>Eukaryota</taxon>
        <taxon>Metazoa</taxon>
        <taxon>Ecdysozoa</taxon>
        <taxon>Arthropoda</taxon>
        <taxon>Hexapoda</taxon>
        <taxon>Insecta</taxon>
        <taxon>Pterygota</taxon>
        <taxon>Neoptera</taxon>
        <taxon>Endopterygota</taxon>
        <taxon>Coleoptera</taxon>
        <taxon>Polyphaga</taxon>
        <taxon>Cucujiformia</taxon>
        <taxon>Chrysomeloidea</taxon>
        <taxon>Chrysomelidae</taxon>
        <taxon>Bruchinae</taxon>
        <taxon>Bruchini</taxon>
        <taxon>Acanthoscelides</taxon>
    </lineage>
</organism>
<comment type="caution">
    <text evidence="2">The sequence shown here is derived from an EMBL/GenBank/DDBJ whole genome shotgun (WGS) entry which is preliminary data.</text>
</comment>
<evidence type="ECO:0000313" key="3">
    <source>
        <dbReference type="Proteomes" id="UP001152888"/>
    </source>
</evidence>
<accession>A0A9P0KHC9</accession>
<feature type="compositionally biased region" description="Acidic residues" evidence="1">
    <location>
        <begin position="293"/>
        <end position="313"/>
    </location>
</feature>
<evidence type="ECO:0000313" key="2">
    <source>
        <dbReference type="EMBL" id="CAH1975775.1"/>
    </source>
</evidence>
<reference evidence="2" key="1">
    <citation type="submission" date="2022-03" db="EMBL/GenBank/DDBJ databases">
        <authorList>
            <person name="Sayadi A."/>
        </authorList>
    </citation>
    <scope>NUCLEOTIDE SEQUENCE</scope>
</reference>
<proteinExistence type="predicted"/>
<protein>
    <submittedName>
        <fullName evidence="2">Uncharacterized protein</fullName>
    </submittedName>
</protein>
<evidence type="ECO:0000256" key="1">
    <source>
        <dbReference type="SAM" id="MobiDB-lite"/>
    </source>
</evidence>
<dbReference type="OrthoDB" id="6730562at2759"/>
<keyword evidence="3" id="KW-1185">Reference proteome</keyword>